<dbReference type="Pfam" id="PF01494">
    <property type="entry name" value="FAD_binding_3"/>
    <property type="match status" value="1"/>
</dbReference>
<evidence type="ECO:0000259" key="7">
    <source>
        <dbReference type="Pfam" id="PF01494"/>
    </source>
</evidence>
<proteinExistence type="inferred from homology"/>
<feature type="region of interest" description="Disordered" evidence="5">
    <location>
        <begin position="1"/>
        <end position="24"/>
    </location>
</feature>
<evidence type="ECO:0000256" key="3">
    <source>
        <dbReference type="ARBA" id="ARBA00022827"/>
    </source>
</evidence>
<evidence type="ECO:0000313" key="8">
    <source>
        <dbReference type="EMBL" id="KXS95079.1"/>
    </source>
</evidence>
<organism evidence="8 9">
    <name type="scientific">Pseudocercospora eumusae</name>
    <dbReference type="NCBI Taxonomy" id="321146"/>
    <lineage>
        <taxon>Eukaryota</taxon>
        <taxon>Fungi</taxon>
        <taxon>Dikarya</taxon>
        <taxon>Ascomycota</taxon>
        <taxon>Pezizomycotina</taxon>
        <taxon>Dothideomycetes</taxon>
        <taxon>Dothideomycetidae</taxon>
        <taxon>Mycosphaerellales</taxon>
        <taxon>Mycosphaerellaceae</taxon>
        <taxon>Pseudocercospora</taxon>
    </lineage>
</organism>
<dbReference type="EMBL" id="LFZN01000234">
    <property type="protein sequence ID" value="KXS95079.1"/>
    <property type="molecule type" value="Genomic_DNA"/>
</dbReference>
<dbReference type="GO" id="GO:0004497">
    <property type="term" value="F:monooxygenase activity"/>
    <property type="evidence" value="ECO:0007669"/>
    <property type="project" value="InterPro"/>
</dbReference>
<comment type="similarity">
    <text evidence="1">Belongs to the paxM FAD-dependent monooxygenase family.</text>
</comment>
<dbReference type="InterPro" id="IPR036188">
    <property type="entry name" value="FAD/NAD-bd_sf"/>
</dbReference>
<feature type="transmembrane region" description="Helical" evidence="6">
    <location>
        <begin position="562"/>
        <end position="585"/>
    </location>
</feature>
<feature type="transmembrane region" description="Helical" evidence="6">
    <location>
        <begin position="744"/>
        <end position="770"/>
    </location>
</feature>
<dbReference type="AlphaFoldDB" id="A0A139GY38"/>
<dbReference type="SUPFAM" id="SSF51905">
    <property type="entry name" value="FAD/NAD(P)-binding domain"/>
    <property type="match status" value="1"/>
</dbReference>
<keyword evidence="6" id="KW-0472">Membrane</keyword>
<feature type="transmembrane region" description="Helical" evidence="6">
    <location>
        <begin position="678"/>
        <end position="698"/>
    </location>
</feature>
<dbReference type="PRINTS" id="PR00420">
    <property type="entry name" value="RNGMNOXGNASE"/>
</dbReference>
<sequence length="822" mass="92137">MSWLADSCSPSRRIQDDEPPKYKDGASHYSTLPISLPNLVAFESMRVIIVGGGIAGLTFANALEKADIDFVLLEARPLLDPQVGASIGLGPNALRIFDQFGAAQEIIDQTTPLLWNEGHDRNGKRIAPPAAVFHLLKPRLGYGFSFLDRQLVLRAAANTIKQQEKLLLNKRLASIDHSYAGVKVHCEDGTSYSGDIVVGCDGVNSKVRSEMWRIAAHEDPTYFTHEEKTKLRAEFTCLFGISHHVSGFDQEGKAWQVYDKGNSFLLITGKDCRLYWFYFQKMDKVYKVSDADFPKFTKKDAEDVAERTKHRKCNETATFGDIWEKRISYTLVPMEEALFEKWSWGRIATIGDNAHKMTANHGQAGNNAVESAAALANQLKRLHDAGNNDFDLASITHAFQVWRDKRRVRVEGTCREAALVCRMQSLDNFKAYIFEFWIVPLLSDTVINMQTDNIRGAELLEWLPVPERSLNGTMPFNQYQGVGNKESLLSRALLASPLLLISAFIASHTRAQPLDHHISHLLHPTTAAWSSSYLFLTHEATLSTIFLIESHRRANRLSPPRLYPLFTLLASLFGPGPIAPLWFFSHYIFSPIDSFAAADMRLTNLAYTRTILPLLLTFLTIPLILRILEIDLPLSPSSWLIWIWTLIPTLLLKSGILKNTSSHDALHNPKSDLPTLKITLYTMAIFSTLASQIFLLVPENESEDRNLSYNRLGTSSMSSLFWLGILFLDLYRAGMVGMEIQTKIIFWLLGLGLGLGYVPVPAIVALGFAWREDVLASKRARFSITKEKFWGKSVLEVEPGAIAQPKSGSGLSGNVNVRRKNL</sequence>
<dbReference type="InterPro" id="IPR050562">
    <property type="entry name" value="FAD_mOase_fung"/>
</dbReference>
<feature type="transmembrane region" description="Helical" evidence="6">
    <location>
        <begin position="639"/>
        <end position="658"/>
    </location>
</feature>
<accession>A0A139GY38</accession>
<dbReference type="PANTHER" id="PTHR47356">
    <property type="entry name" value="FAD-DEPENDENT MONOOXYGENASE ASQG-RELATED"/>
    <property type="match status" value="1"/>
</dbReference>
<keyword evidence="3" id="KW-0274">FAD</keyword>
<evidence type="ECO:0000256" key="6">
    <source>
        <dbReference type="SAM" id="Phobius"/>
    </source>
</evidence>
<evidence type="ECO:0000256" key="5">
    <source>
        <dbReference type="SAM" id="MobiDB-lite"/>
    </source>
</evidence>
<dbReference type="OrthoDB" id="2431938at2759"/>
<evidence type="ECO:0000313" key="9">
    <source>
        <dbReference type="Proteomes" id="UP000070133"/>
    </source>
</evidence>
<dbReference type="Proteomes" id="UP000070133">
    <property type="component" value="Unassembled WGS sequence"/>
</dbReference>
<dbReference type="PANTHER" id="PTHR47356:SF2">
    <property type="entry name" value="FAD-BINDING DOMAIN-CONTAINING PROTEIN-RELATED"/>
    <property type="match status" value="1"/>
</dbReference>
<dbReference type="InterPro" id="IPR002938">
    <property type="entry name" value="FAD-bd"/>
</dbReference>
<keyword evidence="6" id="KW-0812">Transmembrane</keyword>
<keyword evidence="4" id="KW-0560">Oxidoreductase</keyword>
<feature type="compositionally biased region" description="Basic and acidic residues" evidence="5">
    <location>
        <begin position="13"/>
        <end position="24"/>
    </location>
</feature>
<reference evidence="8 9" key="1">
    <citation type="submission" date="2015-07" db="EMBL/GenBank/DDBJ databases">
        <title>Comparative genomics of the Sigatoka disease complex on banana suggests a link between parallel evolutionary changes in Pseudocercospora fijiensis and Pseudocercospora eumusae and increased virulence on the banana host.</title>
        <authorList>
            <person name="Chang T.-C."/>
            <person name="Salvucci A."/>
            <person name="Crous P.W."/>
            <person name="Stergiopoulos I."/>
        </authorList>
    </citation>
    <scope>NUCLEOTIDE SEQUENCE [LARGE SCALE GENOMIC DNA]</scope>
    <source>
        <strain evidence="8 9">CBS 114824</strain>
    </source>
</reference>
<keyword evidence="6" id="KW-1133">Transmembrane helix</keyword>
<evidence type="ECO:0000256" key="4">
    <source>
        <dbReference type="ARBA" id="ARBA00023002"/>
    </source>
</evidence>
<feature type="domain" description="FAD-binding" evidence="7">
    <location>
        <begin position="45"/>
        <end position="380"/>
    </location>
</feature>
<comment type="caution">
    <text evidence="8">The sequence shown here is derived from an EMBL/GenBank/DDBJ whole genome shotgun (WGS) entry which is preliminary data.</text>
</comment>
<dbReference type="Gene3D" id="3.50.50.60">
    <property type="entry name" value="FAD/NAD(P)-binding domain"/>
    <property type="match status" value="1"/>
</dbReference>
<keyword evidence="2" id="KW-0285">Flavoprotein</keyword>
<feature type="transmembrane region" description="Helical" evidence="6">
    <location>
        <begin position="719"/>
        <end position="738"/>
    </location>
</feature>
<dbReference type="STRING" id="321146.A0A139GY38"/>
<feature type="transmembrane region" description="Helical" evidence="6">
    <location>
        <begin position="605"/>
        <end position="627"/>
    </location>
</feature>
<keyword evidence="9" id="KW-1185">Reference proteome</keyword>
<name>A0A139GY38_9PEZI</name>
<evidence type="ECO:0000256" key="1">
    <source>
        <dbReference type="ARBA" id="ARBA00007992"/>
    </source>
</evidence>
<dbReference type="GO" id="GO:0071949">
    <property type="term" value="F:FAD binding"/>
    <property type="evidence" value="ECO:0007669"/>
    <property type="project" value="InterPro"/>
</dbReference>
<protein>
    <recommendedName>
        <fullName evidence="7">FAD-binding domain-containing protein</fullName>
    </recommendedName>
</protein>
<evidence type="ECO:0000256" key="2">
    <source>
        <dbReference type="ARBA" id="ARBA00022630"/>
    </source>
</evidence>
<gene>
    <name evidence="8" type="ORF">AC578_9584</name>
</gene>